<feature type="compositionally biased region" description="Basic residues" evidence="2">
    <location>
        <begin position="1"/>
        <end position="10"/>
    </location>
</feature>
<feature type="region of interest" description="Disordered" evidence="2">
    <location>
        <begin position="1"/>
        <end position="53"/>
    </location>
</feature>
<feature type="domain" description="Peptidase S1" evidence="3">
    <location>
        <begin position="78"/>
        <end position="307"/>
    </location>
</feature>
<dbReference type="InterPro" id="IPR043504">
    <property type="entry name" value="Peptidase_S1_PA_chymotrypsin"/>
</dbReference>
<gene>
    <name evidence="4" type="ORF">C5746_29495</name>
</gene>
<dbReference type="PRINTS" id="PR00722">
    <property type="entry name" value="CHYMOTRYPSIN"/>
</dbReference>
<dbReference type="Proteomes" id="UP000252698">
    <property type="component" value="Chromosome"/>
</dbReference>
<name>A0A2Z5JJ85_STRAR</name>
<dbReference type="PROSITE" id="PS50240">
    <property type="entry name" value="TRYPSIN_DOM"/>
    <property type="match status" value="1"/>
</dbReference>
<accession>A0A2Z5JJ85</accession>
<evidence type="ECO:0000313" key="5">
    <source>
        <dbReference type="Proteomes" id="UP000252698"/>
    </source>
</evidence>
<dbReference type="InterPro" id="IPR018114">
    <property type="entry name" value="TRYPSIN_HIS"/>
</dbReference>
<dbReference type="CDD" id="cd00190">
    <property type="entry name" value="Tryp_SPc"/>
    <property type="match status" value="1"/>
</dbReference>
<dbReference type="PROSITE" id="PS00134">
    <property type="entry name" value="TRYPSIN_HIS"/>
    <property type="match status" value="1"/>
</dbReference>
<dbReference type="FunFam" id="2.40.10.10:FF:000068">
    <property type="entry name" value="transmembrane protease serine 2"/>
    <property type="match status" value="1"/>
</dbReference>
<proteinExistence type="predicted"/>
<dbReference type="PANTHER" id="PTHR24256">
    <property type="entry name" value="TRYPTASE-RELATED"/>
    <property type="match status" value="1"/>
</dbReference>
<reference evidence="4 5" key="1">
    <citation type="journal article" date="2018" name="Front. Microbiol.">
        <title>Genome Sequencing of Streptomyces atratus SCSIOZH16 and Activation Production of Nocardamine via Metabolic Engineering.</title>
        <authorList>
            <person name="Li Y."/>
            <person name="Zhang C."/>
            <person name="Liu C."/>
            <person name="Ju J."/>
            <person name="Ma J."/>
        </authorList>
    </citation>
    <scope>NUCLEOTIDE SEQUENCE [LARGE SCALE GENOMIC DNA]</scope>
    <source>
        <strain evidence="4 5">SCSIO_ZH16</strain>
    </source>
</reference>
<evidence type="ECO:0000313" key="4">
    <source>
        <dbReference type="EMBL" id="AXE80410.1"/>
    </source>
</evidence>
<dbReference type="GO" id="GO:0004252">
    <property type="term" value="F:serine-type endopeptidase activity"/>
    <property type="evidence" value="ECO:0007669"/>
    <property type="project" value="InterPro"/>
</dbReference>
<dbReference type="Gene3D" id="2.40.10.10">
    <property type="entry name" value="Trypsin-like serine proteases"/>
    <property type="match status" value="1"/>
</dbReference>
<dbReference type="InterPro" id="IPR001314">
    <property type="entry name" value="Peptidase_S1A"/>
</dbReference>
<dbReference type="KEGG" id="sata:C5746_29495"/>
<sequence length="310" mass="33181">MDVARHRKRDNARQSARTSTTRTTRIGTKESPVFTRSSPSAAPSRSRKSRSRRAGRFAAVALAATACVTAMSGSANAIVNGQEATQRYPFMATLPQWAGDVHAQCGASLINSRWLVTAAHCVNPKALDGIVRIGSNDRESGGTVRHIKRTVVHPAYDVESEPSTNDIALVELDRPVSEQPIRIAKKVGAPGTPTRLLGFGTVLDTHNLPDAVFPDKLKQLDTRIGAVNECSPGRADKTRICTISKTPGAMACFGDSGGPQIQRGRDGRWELVGATSGDGDTDPTCGTGPGMYTNVPAYSKWIDKTIHAHR</sequence>
<keyword evidence="1" id="KW-1015">Disulfide bond</keyword>
<dbReference type="Pfam" id="PF00089">
    <property type="entry name" value="Trypsin"/>
    <property type="match status" value="1"/>
</dbReference>
<protein>
    <submittedName>
        <fullName evidence="4">Trypsin</fullName>
    </submittedName>
</protein>
<feature type="compositionally biased region" description="Low complexity" evidence="2">
    <location>
        <begin position="13"/>
        <end position="25"/>
    </location>
</feature>
<dbReference type="GO" id="GO:0006508">
    <property type="term" value="P:proteolysis"/>
    <property type="evidence" value="ECO:0007669"/>
    <property type="project" value="InterPro"/>
</dbReference>
<dbReference type="SMART" id="SM00020">
    <property type="entry name" value="Tryp_SPc"/>
    <property type="match status" value="1"/>
</dbReference>
<evidence type="ECO:0000256" key="2">
    <source>
        <dbReference type="SAM" id="MobiDB-lite"/>
    </source>
</evidence>
<dbReference type="AlphaFoldDB" id="A0A2Z5JJ85"/>
<dbReference type="SUPFAM" id="SSF50494">
    <property type="entry name" value="Trypsin-like serine proteases"/>
    <property type="match status" value="1"/>
</dbReference>
<dbReference type="EMBL" id="CP027306">
    <property type="protein sequence ID" value="AXE80410.1"/>
    <property type="molecule type" value="Genomic_DNA"/>
</dbReference>
<evidence type="ECO:0000256" key="1">
    <source>
        <dbReference type="ARBA" id="ARBA00023157"/>
    </source>
</evidence>
<dbReference type="InterPro" id="IPR009003">
    <property type="entry name" value="Peptidase_S1_PA"/>
</dbReference>
<dbReference type="InterPro" id="IPR051487">
    <property type="entry name" value="Ser/Thr_Proteases_Immune/Dev"/>
</dbReference>
<dbReference type="InterPro" id="IPR001254">
    <property type="entry name" value="Trypsin_dom"/>
</dbReference>
<organism evidence="4 5">
    <name type="scientific">Streptomyces atratus</name>
    <dbReference type="NCBI Taxonomy" id="1893"/>
    <lineage>
        <taxon>Bacteria</taxon>
        <taxon>Bacillati</taxon>
        <taxon>Actinomycetota</taxon>
        <taxon>Actinomycetes</taxon>
        <taxon>Kitasatosporales</taxon>
        <taxon>Streptomycetaceae</taxon>
        <taxon>Streptomyces</taxon>
    </lineage>
</organism>
<evidence type="ECO:0000259" key="3">
    <source>
        <dbReference type="PROSITE" id="PS50240"/>
    </source>
</evidence>